<reference evidence="3 4" key="1">
    <citation type="journal article" date="2016" name="Sci. Rep.">
        <title>The Dendrobium catenatum Lindl. genome sequence provides insights into polysaccharide synthase, floral development and adaptive evolution.</title>
        <authorList>
            <person name="Zhang G.Q."/>
            <person name="Xu Q."/>
            <person name="Bian C."/>
            <person name="Tsai W.C."/>
            <person name="Yeh C.M."/>
            <person name="Liu K.W."/>
            <person name="Yoshida K."/>
            <person name="Zhang L.S."/>
            <person name="Chang S.B."/>
            <person name="Chen F."/>
            <person name="Shi Y."/>
            <person name="Su Y.Y."/>
            <person name="Zhang Y.Q."/>
            <person name="Chen L.J."/>
            <person name="Yin Y."/>
            <person name="Lin M."/>
            <person name="Huang H."/>
            <person name="Deng H."/>
            <person name="Wang Z.W."/>
            <person name="Zhu S.L."/>
            <person name="Zhao X."/>
            <person name="Deng C."/>
            <person name="Niu S.C."/>
            <person name="Huang J."/>
            <person name="Wang M."/>
            <person name="Liu G.H."/>
            <person name="Yang H.J."/>
            <person name="Xiao X.J."/>
            <person name="Hsiao Y.Y."/>
            <person name="Wu W.L."/>
            <person name="Chen Y.Y."/>
            <person name="Mitsuda N."/>
            <person name="Ohme-Takagi M."/>
            <person name="Luo Y.B."/>
            <person name="Van de Peer Y."/>
            <person name="Liu Z.J."/>
        </authorList>
    </citation>
    <scope>NUCLEOTIDE SEQUENCE [LARGE SCALE GENOMIC DNA]</scope>
    <source>
        <tissue evidence="3">The whole plant</tissue>
    </source>
</reference>
<dbReference type="InterPro" id="IPR025558">
    <property type="entry name" value="DUF4283"/>
</dbReference>
<dbReference type="PANTHER" id="PTHR31286">
    <property type="entry name" value="GLYCINE-RICH CELL WALL STRUCTURAL PROTEIN 1.8-LIKE"/>
    <property type="match status" value="1"/>
</dbReference>
<protein>
    <submittedName>
        <fullName evidence="3">RNA exonuclease 1</fullName>
    </submittedName>
</protein>
<feature type="compositionally biased region" description="Low complexity" evidence="1">
    <location>
        <begin position="435"/>
        <end position="451"/>
    </location>
</feature>
<keyword evidence="4" id="KW-1185">Reference proteome</keyword>
<proteinExistence type="predicted"/>
<dbReference type="GO" id="GO:0004527">
    <property type="term" value="F:exonuclease activity"/>
    <property type="evidence" value="ECO:0007669"/>
    <property type="project" value="UniProtKB-KW"/>
</dbReference>
<feature type="compositionally biased region" description="Basic and acidic residues" evidence="1">
    <location>
        <begin position="255"/>
        <end position="265"/>
    </location>
</feature>
<accession>A0A2I0W0X4</accession>
<dbReference type="InterPro" id="IPR040256">
    <property type="entry name" value="At4g02000-like"/>
</dbReference>
<feature type="region of interest" description="Disordered" evidence="1">
    <location>
        <begin position="249"/>
        <end position="301"/>
    </location>
</feature>
<dbReference type="STRING" id="906689.A0A2I0W0X4"/>
<evidence type="ECO:0000313" key="4">
    <source>
        <dbReference type="Proteomes" id="UP000233837"/>
    </source>
</evidence>
<keyword evidence="3" id="KW-0540">Nuclease</keyword>
<feature type="compositionally biased region" description="Polar residues" evidence="1">
    <location>
        <begin position="339"/>
        <end position="357"/>
    </location>
</feature>
<feature type="compositionally biased region" description="Basic residues" evidence="1">
    <location>
        <begin position="452"/>
        <end position="468"/>
    </location>
</feature>
<feature type="domain" description="DUF4283" evidence="2">
    <location>
        <begin position="66"/>
        <end position="148"/>
    </location>
</feature>
<feature type="compositionally biased region" description="Basic residues" evidence="1">
    <location>
        <begin position="273"/>
        <end position="282"/>
    </location>
</feature>
<dbReference type="AlphaFoldDB" id="A0A2I0W0X4"/>
<keyword evidence="3" id="KW-0269">Exonuclease</keyword>
<dbReference type="Pfam" id="PF14111">
    <property type="entry name" value="DUF4283"/>
    <property type="match status" value="1"/>
</dbReference>
<keyword evidence="3" id="KW-0378">Hydrolase</keyword>
<feature type="region of interest" description="Disordered" evidence="1">
    <location>
        <begin position="335"/>
        <end position="370"/>
    </location>
</feature>
<sequence>MDSSLLPSAFPPLASSSGIGARSTPKDWSQVFVSGNSTLNSIKFSHFPEEPDVIPFSGDKLQQGGEDWKLCLVGYSIGRRPYYEALLGAIKKTWSLKGSVQLLSLSDGFFLLRFSCCEDFDMVWSRGVWFLLGKPFVLQKWHPKFTPMKEDFSSVPIWVKIHNLPLACWNSEGMSRIASKIGIPLAADNLTEQKTRLTFARICVLVDRNATYPEEIKVSLDGDVVCLKVQYEWRPSPCEHCKSLMHYSSSCPSQPDKENNEKDKMATNFRGRSNSRKPRKRSFSNNNRVSRPPVHTIAKPIIPESAAVTTDIHDPPSSNLVASIQIPNAQGIPLLYQPHSPSASPSGFPKSQRTQIAENPVGNDIPNLNSICEEASSSSSLLFVKPSSLQPEITSPNKFDALNIEEDSCSQLDPILDSNSDRQNEDFEEVKSKNSKASQKSKVPNSGAVSKKSAKGKQVKKPQHLSNS</sequence>
<feature type="compositionally biased region" description="Basic and acidic residues" evidence="1">
    <location>
        <begin position="419"/>
        <end position="432"/>
    </location>
</feature>
<dbReference type="EMBL" id="KZ503041">
    <property type="protein sequence ID" value="PKU69312.1"/>
    <property type="molecule type" value="Genomic_DNA"/>
</dbReference>
<feature type="region of interest" description="Disordered" evidence="1">
    <location>
        <begin position="410"/>
        <end position="468"/>
    </location>
</feature>
<dbReference type="PANTHER" id="PTHR31286:SF180">
    <property type="entry name" value="OS10G0362600 PROTEIN"/>
    <property type="match status" value="1"/>
</dbReference>
<evidence type="ECO:0000256" key="1">
    <source>
        <dbReference type="SAM" id="MobiDB-lite"/>
    </source>
</evidence>
<evidence type="ECO:0000313" key="3">
    <source>
        <dbReference type="EMBL" id="PKU69312.1"/>
    </source>
</evidence>
<organism evidence="3 4">
    <name type="scientific">Dendrobium catenatum</name>
    <dbReference type="NCBI Taxonomy" id="906689"/>
    <lineage>
        <taxon>Eukaryota</taxon>
        <taxon>Viridiplantae</taxon>
        <taxon>Streptophyta</taxon>
        <taxon>Embryophyta</taxon>
        <taxon>Tracheophyta</taxon>
        <taxon>Spermatophyta</taxon>
        <taxon>Magnoliopsida</taxon>
        <taxon>Liliopsida</taxon>
        <taxon>Asparagales</taxon>
        <taxon>Orchidaceae</taxon>
        <taxon>Epidendroideae</taxon>
        <taxon>Malaxideae</taxon>
        <taxon>Dendrobiinae</taxon>
        <taxon>Dendrobium</taxon>
    </lineage>
</organism>
<dbReference type="Proteomes" id="UP000233837">
    <property type="component" value="Unassembled WGS sequence"/>
</dbReference>
<name>A0A2I0W0X4_9ASPA</name>
<reference evidence="3 4" key="2">
    <citation type="journal article" date="2017" name="Nature">
        <title>The Apostasia genome and the evolution of orchids.</title>
        <authorList>
            <person name="Zhang G.Q."/>
            <person name="Liu K.W."/>
            <person name="Li Z."/>
            <person name="Lohaus R."/>
            <person name="Hsiao Y.Y."/>
            <person name="Niu S.C."/>
            <person name="Wang J.Y."/>
            <person name="Lin Y.C."/>
            <person name="Xu Q."/>
            <person name="Chen L.J."/>
            <person name="Yoshida K."/>
            <person name="Fujiwara S."/>
            <person name="Wang Z.W."/>
            <person name="Zhang Y.Q."/>
            <person name="Mitsuda N."/>
            <person name="Wang M."/>
            <person name="Liu G.H."/>
            <person name="Pecoraro L."/>
            <person name="Huang H.X."/>
            <person name="Xiao X.J."/>
            <person name="Lin M."/>
            <person name="Wu X.Y."/>
            <person name="Wu W.L."/>
            <person name="Chen Y.Y."/>
            <person name="Chang S.B."/>
            <person name="Sakamoto S."/>
            <person name="Ohme-Takagi M."/>
            <person name="Yagi M."/>
            <person name="Zeng S.J."/>
            <person name="Shen C.Y."/>
            <person name="Yeh C.M."/>
            <person name="Luo Y.B."/>
            <person name="Tsai W.C."/>
            <person name="Van de Peer Y."/>
            <person name="Liu Z.J."/>
        </authorList>
    </citation>
    <scope>NUCLEOTIDE SEQUENCE [LARGE SCALE GENOMIC DNA]</scope>
    <source>
        <tissue evidence="3">The whole plant</tissue>
    </source>
</reference>
<evidence type="ECO:0000259" key="2">
    <source>
        <dbReference type="Pfam" id="PF14111"/>
    </source>
</evidence>
<gene>
    <name evidence="3" type="ORF">MA16_Dca002582</name>
</gene>